<sequence length="231" mass="24529">MGTGGKPADGGAGATPDGVRAGVAIHGTGNCPVVAASTAHEGPITGVTWTHAGDTHTEEFRARDPDAVDGAEGVPEPASVVDLGDERVYRYERPRDGTCACRVIEELDCPIADARAEDGVLLLTLHLPDLERLRDIVSALDGTAERVEVRYLVEGAARGDGSPDRTLVDRGRLTDRQCEVLRTAYRMGYFERPRDANASEVAGALDISPSTFAEHLATAQRKLLEETLAGN</sequence>
<reference evidence="5 6" key="1">
    <citation type="submission" date="2015-08" db="EMBL/GenBank/DDBJ databases">
        <title>Genomes of Isolates from Cabo Rojo, PR.</title>
        <authorList>
            <person name="Sanchez-Nieves R.L."/>
            <person name="Montalvo-Rodriguez R."/>
        </authorList>
    </citation>
    <scope>NUCLEOTIDE SEQUENCE [LARGE SCALE GENOMIC DNA]</scope>
    <source>
        <strain evidence="5 6">5</strain>
    </source>
</reference>
<evidence type="ECO:0000256" key="2">
    <source>
        <dbReference type="ARBA" id="ARBA00023163"/>
    </source>
</evidence>
<dbReference type="STRING" id="1765655.AMR74_09835"/>
<comment type="caution">
    <text evidence="5">The sequence shown here is derived from an EMBL/GenBank/DDBJ whole genome shotgun (WGS) entry which is preliminary data.</text>
</comment>
<dbReference type="RefSeq" id="WP_053771882.1">
    <property type="nucleotide sequence ID" value="NZ_LIST01000003.1"/>
</dbReference>
<dbReference type="OrthoDB" id="168808at2157"/>
<feature type="domain" description="HTH bat-type" evidence="3">
    <location>
        <begin position="173"/>
        <end position="225"/>
    </location>
</feature>
<evidence type="ECO:0000259" key="4">
    <source>
        <dbReference type="Pfam" id="PF24277"/>
    </source>
</evidence>
<organism evidence="5 6">
    <name type="scientific">Halorubrum tropicale</name>
    <dbReference type="NCBI Taxonomy" id="1765655"/>
    <lineage>
        <taxon>Archaea</taxon>
        <taxon>Methanobacteriati</taxon>
        <taxon>Methanobacteriota</taxon>
        <taxon>Stenosarchaea group</taxon>
        <taxon>Halobacteria</taxon>
        <taxon>Halobacteriales</taxon>
        <taxon>Haloferacaceae</taxon>
        <taxon>Halorubrum</taxon>
    </lineage>
</organism>
<evidence type="ECO:0000313" key="5">
    <source>
        <dbReference type="EMBL" id="KOX96713.1"/>
    </source>
</evidence>
<evidence type="ECO:0000313" key="6">
    <source>
        <dbReference type="Proteomes" id="UP000037747"/>
    </source>
</evidence>
<feature type="domain" description="DmsR-like N-terminal" evidence="4">
    <location>
        <begin position="16"/>
        <end position="154"/>
    </location>
</feature>
<proteinExistence type="predicted"/>
<dbReference type="PANTHER" id="PTHR34236:SF1">
    <property type="entry name" value="DIMETHYL SULFOXIDE REDUCTASE TRANSCRIPTIONAL ACTIVATOR"/>
    <property type="match status" value="1"/>
</dbReference>
<evidence type="ECO:0000259" key="3">
    <source>
        <dbReference type="Pfam" id="PF04967"/>
    </source>
</evidence>
<keyword evidence="2" id="KW-0804">Transcription</keyword>
<dbReference type="PANTHER" id="PTHR34236">
    <property type="entry name" value="DIMETHYL SULFOXIDE REDUCTASE TRANSCRIPTIONAL ACTIVATOR"/>
    <property type="match status" value="1"/>
</dbReference>
<dbReference type="PATRIC" id="fig|1705389.3.peg.2752"/>
<dbReference type="InterPro" id="IPR036388">
    <property type="entry name" value="WH-like_DNA-bd_sf"/>
</dbReference>
<keyword evidence="6" id="KW-1185">Reference proteome</keyword>
<protein>
    <submittedName>
        <fullName evidence="5">XRE family transcriptional regulator</fullName>
    </submittedName>
</protein>
<keyword evidence="1" id="KW-0805">Transcription regulation</keyword>
<evidence type="ECO:0000256" key="1">
    <source>
        <dbReference type="ARBA" id="ARBA00023015"/>
    </source>
</evidence>
<dbReference type="Pfam" id="PF24277">
    <property type="entry name" value="DmsR_N"/>
    <property type="match status" value="1"/>
</dbReference>
<dbReference type="EMBL" id="LIST01000003">
    <property type="protein sequence ID" value="KOX96713.1"/>
    <property type="molecule type" value="Genomic_DNA"/>
</dbReference>
<accession>A0A0N0BRD5</accession>
<dbReference type="AlphaFoldDB" id="A0A0N0BRD5"/>
<dbReference type="Proteomes" id="UP000037747">
    <property type="component" value="Unassembled WGS sequence"/>
</dbReference>
<dbReference type="InterPro" id="IPR056433">
    <property type="entry name" value="DmsR-like_N"/>
</dbReference>
<dbReference type="Gene3D" id="1.10.10.10">
    <property type="entry name" value="Winged helix-like DNA-binding domain superfamily/Winged helix DNA-binding domain"/>
    <property type="match status" value="1"/>
</dbReference>
<gene>
    <name evidence="5" type="ORF">AMR74_09835</name>
</gene>
<name>A0A0N0BRD5_9EURY</name>
<dbReference type="InterPro" id="IPR007050">
    <property type="entry name" value="HTH_bacterioopsin"/>
</dbReference>
<dbReference type="Pfam" id="PF04967">
    <property type="entry name" value="HTH_10"/>
    <property type="match status" value="1"/>
</dbReference>